<dbReference type="Pfam" id="PF02365">
    <property type="entry name" value="NAM"/>
    <property type="match status" value="1"/>
</dbReference>
<evidence type="ECO:0000313" key="19">
    <source>
        <dbReference type="Proteomes" id="UP000734854"/>
    </source>
</evidence>
<keyword evidence="12" id="KW-0804">Transcription</keyword>
<dbReference type="FunFam" id="2.170.150.80:FF:000004">
    <property type="entry name" value="NAC transcription factor"/>
    <property type="match status" value="1"/>
</dbReference>
<evidence type="ECO:0000256" key="10">
    <source>
        <dbReference type="ARBA" id="ARBA00023125"/>
    </source>
</evidence>
<evidence type="ECO:0000259" key="16">
    <source>
        <dbReference type="PROSITE" id="PS50893"/>
    </source>
</evidence>
<dbReference type="Pfam" id="PF19055">
    <property type="entry name" value="ABC2_membrane_7"/>
    <property type="match status" value="1"/>
</dbReference>
<dbReference type="PROSITE" id="PS51005">
    <property type="entry name" value="NAC"/>
    <property type="match status" value="1"/>
</dbReference>
<name>A0A8J5LUH9_ZINOF</name>
<dbReference type="GO" id="GO:0005524">
    <property type="term" value="F:ATP binding"/>
    <property type="evidence" value="ECO:0007669"/>
    <property type="project" value="UniProtKB-KW"/>
</dbReference>
<accession>A0A8J5LUH9</accession>
<dbReference type="Gene3D" id="3.40.50.300">
    <property type="entry name" value="P-loop containing nucleotide triphosphate hydrolases"/>
    <property type="match status" value="1"/>
</dbReference>
<comment type="similarity">
    <text evidence="3">Belongs to the ABC transporter superfamily. ABCG family. Eye pigment precursor importer (TC 3.A.1.204) subfamily.</text>
</comment>
<evidence type="ECO:0000256" key="9">
    <source>
        <dbReference type="ARBA" id="ARBA00023015"/>
    </source>
</evidence>
<evidence type="ECO:0008006" key="20">
    <source>
        <dbReference type="Google" id="ProtNLM"/>
    </source>
</evidence>
<dbReference type="PANTHER" id="PTHR48041:SF56">
    <property type="entry name" value="ABC TRANSPORTER G FAMILY MEMBER 25"/>
    <property type="match status" value="1"/>
</dbReference>
<keyword evidence="13" id="KW-0539">Nucleus</keyword>
<dbReference type="InterPro" id="IPR050352">
    <property type="entry name" value="ABCG_transporters"/>
</dbReference>
<dbReference type="InterPro" id="IPR013525">
    <property type="entry name" value="ABC2_TM"/>
</dbReference>
<keyword evidence="9" id="KW-0805">Transcription regulation</keyword>
<comment type="caution">
    <text evidence="18">The sequence shown here is derived from an EMBL/GenBank/DDBJ whole genome shotgun (WGS) entry which is preliminary data.</text>
</comment>
<feature type="domain" description="NAC" evidence="17">
    <location>
        <begin position="33"/>
        <end position="184"/>
    </location>
</feature>
<dbReference type="GO" id="GO:0005886">
    <property type="term" value="C:plasma membrane"/>
    <property type="evidence" value="ECO:0007669"/>
    <property type="project" value="TreeGrafter"/>
</dbReference>
<dbReference type="InterPro" id="IPR003593">
    <property type="entry name" value="AAA+_ATPase"/>
</dbReference>
<gene>
    <name evidence="18" type="ORF">ZIOFF_000518</name>
</gene>
<organism evidence="18 19">
    <name type="scientific">Zingiber officinale</name>
    <name type="common">Ginger</name>
    <name type="synonym">Amomum zingiber</name>
    <dbReference type="NCBI Taxonomy" id="94328"/>
    <lineage>
        <taxon>Eukaryota</taxon>
        <taxon>Viridiplantae</taxon>
        <taxon>Streptophyta</taxon>
        <taxon>Embryophyta</taxon>
        <taxon>Tracheophyta</taxon>
        <taxon>Spermatophyta</taxon>
        <taxon>Magnoliopsida</taxon>
        <taxon>Liliopsida</taxon>
        <taxon>Zingiberales</taxon>
        <taxon>Zingiberaceae</taxon>
        <taxon>Zingiber</taxon>
    </lineage>
</organism>
<proteinExistence type="inferred from homology"/>
<reference evidence="18 19" key="1">
    <citation type="submission" date="2020-08" db="EMBL/GenBank/DDBJ databases">
        <title>Plant Genome Project.</title>
        <authorList>
            <person name="Zhang R.-G."/>
        </authorList>
    </citation>
    <scope>NUCLEOTIDE SEQUENCE [LARGE SCALE GENOMIC DNA]</scope>
    <source>
        <tissue evidence="18">Rhizome</tissue>
    </source>
</reference>
<dbReference type="Pfam" id="PF01061">
    <property type="entry name" value="ABC2_membrane"/>
    <property type="match status" value="1"/>
</dbReference>
<dbReference type="GO" id="GO:0006355">
    <property type="term" value="P:regulation of DNA-templated transcription"/>
    <property type="evidence" value="ECO:0007669"/>
    <property type="project" value="InterPro"/>
</dbReference>
<dbReference type="GO" id="GO:0003677">
    <property type="term" value="F:DNA binding"/>
    <property type="evidence" value="ECO:0007669"/>
    <property type="project" value="UniProtKB-KW"/>
</dbReference>
<feature type="domain" description="ABC transporter" evidence="16">
    <location>
        <begin position="342"/>
        <end position="607"/>
    </location>
</feature>
<dbReference type="InterPro" id="IPR027417">
    <property type="entry name" value="P-loop_NTPase"/>
</dbReference>
<dbReference type="GO" id="GO:1901002">
    <property type="term" value="P:positive regulation of response to salt stress"/>
    <property type="evidence" value="ECO:0007669"/>
    <property type="project" value="UniProtKB-ARBA"/>
</dbReference>
<feature type="transmembrane region" description="Helical" evidence="15">
    <location>
        <begin position="707"/>
        <end position="724"/>
    </location>
</feature>
<dbReference type="GO" id="GO:0140359">
    <property type="term" value="F:ABC-type transporter activity"/>
    <property type="evidence" value="ECO:0007669"/>
    <property type="project" value="InterPro"/>
</dbReference>
<evidence type="ECO:0000256" key="12">
    <source>
        <dbReference type="ARBA" id="ARBA00023163"/>
    </source>
</evidence>
<keyword evidence="8 15" id="KW-1133">Transmembrane helix</keyword>
<feature type="transmembrane region" description="Helical" evidence="15">
    <location>
        <begin position="914"/>
        <end position="935"/>
    </location>
</feature>
<feature type="transmembrane region" description="Helical" evidence="15">
    <location>
        <begin position="845"/>
        <end position="864"/>
    </location>
</feature>
<evidence type="ECO:0000256" key="2">
    <source>
        <dbReference type="ARBA" id="ARBA00004141"/>
    </source>
</evidence>
<protein>
    <recommendedName>
        <fullName evidence="20">ABC transporter domain-containing protein</fullName>
    </recommendedName>
</protein>
<evidence type="ECO:0000313" key="18">
    <source>
        <dbReference type="EMBL" id="KAG6535518.1"/>
    </source>
</evidence>
<dbReference type="PANTHER" id="PTHR48041">
    <property type="entry name" value="ABC TRANSPORTER G FAMILY MEMBER 28"/>
    <property type="match status" value="1"/>
</dbReference>
<dbReference type="GO" id="GO:0016887">
    <property type="term" value="F:ATP hydrolysis activity"/>
    <property type="evidence" value="ECO:0007669"/>
    <property type="project" value="InterPro"/>
</dbReference>
<feature type="region of interest" description="Disordered" evidence="14">
    <location>
        <begin position="1"/>
        <end position="29"/>
    </location>
</feature>
<feature type="transmembrane region" description="Helical" evidence="15">
    <location>
        <begin position="812"/>
        <end position="839"/>
    </location>
</feature>
<keyword evidence="11 15" id="KW-0472">Membrane</keyword>
<dbReference type="GO" id="GO:0005634">
    <property type="term" value="C:nucleus"/>
    <property type="evidence" value="ECO:0007669"/>
    <property type="project" value="UniProtKB-SubCell"/>
</dbReference>
<evidence type="ECO:0000256" key="3">
    <source>
        <dbReference type="ARBA" id="ARBA00005814"/>
    </source>
</evidence>
<keyword evidence="10" id="KW-0238">DNA-binding</keyword>
<evidence type="ECO:0000256" key="8">
    <source>
        <dbReference type="ARBA" id="ARBA00022989"/>
    </source>
</evidence>
<comment type="subcellular location">
    <subcellularLocation>
        <location evidence="2">Membrane</location>
        <topology evidence="2">Multi-pass membrane protein</topology>
    </subcellularLocation>
    <subcellularLocation>
        <location evidence="1">Nucleus</location>
    </subcellularLocation>
</comment>
<dbReference type="AlphaFoldDB" id="A0A8J5LUH9"/>
<feature type="transmembrane region" description="Helical" evidence="15">
    <location>
        <begin position="876"/>
        <end position="894"/>
    </location>
</feature>
<sequence>MHTRAALEDPLTGLHVDVGTSSDSSPSDPPLLLKTGFRFHPTDEELVTHYLCRRSAGLPIYVPIIAELDLYKYDPWQLPGMAWYGEKEWYFFSPRDRKYPNGSRPNRSARSGYWKATGVDKPVGSPRPVAIKKALVFYAGKAPRGMKTDWIMHEYRLTHVDNSAAKKRHSLRLDDSVLCRIYHKKGEAIPEGRSSAAVVEAKREAPAAVTATDSLYLDAAESMPRLVGEYSSGSKHAAELKCEREKQSLPPWSEAGWEAALTSGTNYEYGNPLLTASDELSRKDRIEGSVGYSSLSIDAIEGDLTRTFDAVQMPSDREREPSGVDVARMDSVLSRSCFPLTLQFIDISYRVKLDPLAATGGKGFKCMLTTGGSGGISASDEKVIINGVSGMVSPGELLAVLGPSGSGKSTLLSVLAGRMQGKHSGAVLVNGRRLARPALRRIGFVAQDDVLYPHLTVRETLLFCAMLRLPRTLAKAEKAAAVEEVLAELGLCKCADTAVGGTFVRGISGGERKRVCIGHEMLVNPSLLVLDEPTSGLDSTAANRLVATLCRLVRKGRTVVTSIHQPSSRVYQMFDSVLLLSEGNCLYFGKAKDAMDYFATVGFPPNFHVNPADFMLDLANGDGQTEYPGDDEKSTVKQSLISSYGQVLAPKVNGRLTGVTGDANQSGRELFPEKEKRDKSRVSWFSQFSVLLRRSLKERRHESFNSLRVFQVMVAAVLSGSMWWRSSLGDVQDRLGLLFFVTIFWGVFASFNSVFTFPQERAVFLKERASGMYSLSSYFMARTAGDLPMELVLPTVFTFILYWMAGLRTEPGAFLLTLAVILGYVLVAQGLGLALGAAIMDAKQASTISTVTMLAFLLTGGFYVQHIPNCLEWIKYVSFTFYGYRLLINIQYSGKEMDYFLGSSTHYGTRIDSSVCIVALAVMLVGYRALAYIALRRIKVG</sequence>
<feature type="transmembrane region" description="Helical" evidence="15">
    <location>
        <begin position="736"/>
        <end position="755"/>
    </location>
</feature>
<dbReference type="InterPro" id="IPR003441">
    <property type="entry name" value="NAC-dom"/>
</dbReference>
<keyword evidence="6" id="KW-0547">Nucleotide-binding</keyword>
<keyword evidence="7" id="KW-0067">ATP-binding</keyword>
<dbReference type="CDD" id="cd03213">
    <property type="entry name" value="ABCG_EPDR"/>
    <property type="match status" value="1"/>
</dbReference>
<evidence type="ECO:0000256" key="15">
    <source>
        <dbReference type="SAM" id="Phobius"/>
    </source>
</evidence>
<dbReference type="PROSITE" id="PS50893">
    <property type="entry name" value="ABC_TRANSPORTER_2"/>
    <property type="match status" value="1"/>
</dbReference>
<keyword evidence="5 15" id="KW-0812">Transmembrane</keyword>
<dbReference type="SUPFAM" id="SSF101941">
    <property type="entry name" value="NAC domain"/>
    <property type="match status" value="1"/>
</dbReference>
<dbReference type="Proteomes" id="UP000734854">
    <property type="component" value="Unassembled WGS sequence"/>
</dbReference>
<evidence type="ECO:0000256" key="4">
    <source>
        <dbReference type="ARBA" id="ARBA00022448"/>
    </source>
</evidence>
<keyword evidence="4" id="KW-0813">Transport</keyword>
<evidence type="ECO:0000256" key="5">
    <source>
        <dbReference type="ARBA" id="ARBA00022692"/>
    </source>
</evidence>
<dbReference type="SUPFAM" id="SSF52540">
    <property type="entry name" value="P-loop containing nucleoside triphosphate hydrolases"/>
    <property type="match status" value="1"/>
</dbReference>
<evidence type="ECO:0000256" key="7">
    <source>
        <dbReference type="ARBA" id="ARBA00022840"/>
    </source>
</evidence>
<dbReference type="SMART" id="SM00382">
    <property type="entry name" value="AAA"/>
    <property type="match status" value="1"/>
</dbReference>
<dbReference type="Pfam" id="PF00005">
    <property type="entry name" value="ABC_tran"/>
    <property type="match status" value="1"/>
</dbReference>
<feature type="transmembrane region" description="Helical" evidence="15">
    <location>
        <begin position="787"/>
        <end position="805"/>
    </location>
</feature>
<dbReference type="InterPro" id="IPR003439">
    <property type="entry name" value="ABC_transporter-like_ATP-bd"/>
</dbReference>
<dbReference type="InterPro" id="IPR043926">
    <property type="entry name" value="ABCG_dom"/>
</dbReference>
<evidence type="ECO:0000256" key="13">
    <source>
        <dbReference type="ARBA" id="ARBA00023242"/>
    </source>
</evidence>
<dbReference type="FunFam" id="3.40.50.300:FF:000337">
    <property type="entry name" value="ABC transporter G family member 22"/>
    <property type="match status" value="1"/>
</dbReference>
<dbReference type="EMBL" id="JACMSC010000001">
    <property type="protein sequence ID" value="KAG6535518.1"/>
    <property type="molecule type" value="Genomic_DNA"/>
</dbReference>
<evidence type="ECO:0000256" key="6">
    <source>
        <dbReference type="ARBA" id="ARBA00022741"/>
    </source>
</evidence>
<evidence type="ECO:0000259" key="17">
    <source>
        <dbReference type="PROSITE" id="PS51005"/>
    </source>
</evidence>
<evidence type="ECO:0000256" key="14">
    <source>
        <dbReference type="SAM" id="MobiDB-lite"/>
    </source>
</evidence>
<evidence type="ECO:0000256" key="11">
    <source>
        <dbReference type="ARBA" id="ARBA00023136"/>
    </source>
</evidence>
<keyword evidence="19" id="KW-1185">Reference proteome</keyword>
<dbReference type="InterPro" id="IPR036093">
    <property type="entry name" value="NAC_dom_sf"/>
</dbReference>
<evidence type="ECO:0000256" key="1">
    <source>
        <dbReference type="ARBA" id="ARBA00004123"/>
    </source>
</evidence>
<dbReference type="Gene3D" id="2.170.150.80">
    <property type="entry name" value="NAC domain"/>
    <property type="match status" value="1"/>
</dbReference>